<reference evidence="2" key="1">
    <citation type="submission" date="2023-08" db="EMBL/GenBank/DDBJ databases">
        <title>Genomic characterization of piscicolin 126 produced by Carnobacterium maltaromaticum CM22 strain isolated from salmon (Salmo salar).</title>
        <authorList>
            <person name="Gonzalez-Gragera E."/>
            <person name="Garcia-Lopez J.D."/>
            <person name="Teso-Perez C."/>
            <person name="Gimenez-Hernandez I."/>
            <person name="Peralta-Sanchez J.M."/>
            <person name="Valdivia E."/>
            <person name="Montalban-Lopez M."/>
            <person name="Martin-Platero A.M."/>
            <person name="Banos A."/>
            <person name="Martinez-Bueno M."/>
        </authorList>
    </citation>
    <scope>NUCLEOTIDE SEQUENCE</scope>
    <source>
        <strain evidence="2">CM22</strain>
    </source>
</reference>
<dbReference type="Pfam" id="PF06094">
    <property type="entry name" value="GGACT"/>
    <property type="match status" value="1"/>
</dbReference>
<evidence type="ECO:0000259" key="1">
    <source>
        <dbReference type="Pfam" id="PF06094"/>
    </source>
</evidence>
<dbReference type="Gene3D" id="3.10.490.10">
    <property type="entry name" value="Gamma-glutamyl cyclotransferase-like"/>
    <property type="match status" value="1"/>
</dbReference>
<feature type="domain" description="Gamma-glutamylcyclotransferase AIG2-like" evidence="1">
    <location>
        <begin position="9"/>
        <end position="143"/>
    </location>
</feature>
<dbReference type="CDD" id="cd06661">
    <property type="entry name" value="GGCT_like"/>
    <property type="match status" value="1"/>
</dbReference>
<organism evidence="2 3">
    <name type="scientific">Carnobacterium maltaromaticum</name>
    <name type="common">Carnobacterium piscicola</name>
    <dbReference type="NCBI Taxonomy" id="2751"/>
    <lineage>
        <taxon>Bacteria</taxon>
        <taxon>Bacillati</taxon>
        <taxon>Bacillota</taxon>
        <taxon>Bacilli</taxon>
        <taxon>Lactobacillales</taxon>
        <taxon>Carnobacteriaceae</taxon>
        <taxon>Carnobacterium</taxon>
    </lineage>
</organism>
<sequence length="151" mass="17916">MQEEQPRPLFTYGSLMEGLFNYQLYLAGKVMGKPRRARIKGELYHLTEKGYPALLVGDDWVYGEVFELCDFHPTLKELDTLENYYGSNHPENEYERKVVTVWLYNEQTQLFDEKIEVYCYPYRIDNDASFAQHSLYLPEGDWHSQALQKNK</sequence>
<dbReference type="AlphaFoldDB" id="A0AAW9K8B7"/>
<dbReference type="Proteomes" id="UP001290462">
    <property type="component" value="Unassembled WGS sequence"/>
</dbReference>
<comment type="caution">
    <text evidence="2">The sequence shown here is derived from an EMBL/GenBank/DDBJ whole genome shotgun (WGS) entry which is preliminary data.</text>
</comment>
<evidence type="ECO:0000313" key="2">
    <source>
        <dbReference type="EMBL" id="MDZ5759486.1"/>
    </source>
</evidence>
<dbReference type="InterPro" id="IPR036568">
    <property type="entry name" value="GGCT-like_sf"/>
</dbReference>
<proteinExistence type="predicted"/>
<dbReference type="EMBL" id="JAVBVO010000003">
    <property type="protein sequence ID" value="MDZ5759486.1"/>
    <property type="molecule type" value="Genomic_DNA"/>
</dbReference>
<protein>
    <submittedName>
        <fullName evidence="2">Gamma-glutamylcyclotransferase family protein</fullName>
    </submittedName>
</protein>
<accession>A0AAW9K8B7</accession>
<dbReference type="InterPro" id="IPR009288">
    <property type="entry name" value="AIG2-like_dom"/>
</dbReference>
<dbReference type="RefSeq" id="WP_056999238.1">
    <property type="nucleotide sequence ID" value="NZ_CBCPIB010000012.1"/>
</dbReference>
<gene>
    <name evidence="2" type="ORF">RAK27_12555</name>
</gene>
<name>A0AAW9K8B7_CARML</name>
<dbReference type="SUPFAM" id="SSF110857">
    <property type="entry name" value="Gamma-glutamyl cyclotransferase-like"/>
    <property type="match status" value="1"/>
</dbReference>
<dbReference type="InterPro" id="IPR013024">
    <property type="entry name" value="GGCT-like"/>
</dbReference>
<evidence type="ECO:0000313" key="3">
    <source>
        <dbReference type="Proteomes" id="UP001290462"/>
    </source>
</evidence>